<sequence length="494" mass="53392">MSHPSESSGASPFPSAGAAARHPQDGEGVQEFDLFVIGAGSGGVRCARVAAQLGARVGIVERSHWGGTCVNLGCVPKKLMFYAAETGRAIADGPSYGWNVPLPEFDWPHFQKGKDAEITRLDGIYVSMLQKAGVTLFEGEAQLQGAQTIEIGPSALDPTRKPQRIRARHIVLATGSTPTRIDFPGSELCITSDQVFHLQAQPRRLAVIGGGYIGVEFSGAFRGFGSEVAISYRSAHVLRHFDDELRLRLEELMDLAGIHRHPHTLPRSLERMPDGLRLTLDDGTELAADQVIMAVGRHPAIAGLGLEKAGVRTEKGRVLVNSAFETNVPGIYAIGDISDKYNLTPTAIAEGQLLAERLYAPQGRYWDFNQVPRAVFYASPLATVGLSEQEAAVDHDLLIYTSSFTPMRQVMPHRPGKAFMKLVVDEKSDVILGAHMIGPEAADIIQIMAVAVVNGLTKTQLDHTLALHPTTAEEFVTMRTPTRRVAKGTVEALG</sequence>
<feature type="domain" description="Pyridine nucleotide-disulphide oxidoreductase dimerisation" evidence="12">
    <location>
        <begin position="371"/>
        <end position="478"/>
    </location>
</feature>
<keyword evidence="8" id="KW-0547">Nucleotide-binding</keyword>
<evidence type="ECO:0000256" key="2">
    <source>
        <dbReference type="ARBA" id="ARBA00022630"/>
    </source>
</evidence>
<reference evidence="14 15" key="1">
    <citation type="submission" date="2019-03" db="EMBL/GenBank/DDBJ databases">
        <title>The complete genome sequence of Neokomagataea sp. Jb2 NBRC113641.</title>
        <authorList>
            <person name="Chua K.-O."/>
            <person name="Chan K.-G."/>
            <person name="See-Too W.-S."/>
        </authorList>
    </citation>
    <scope>NUCLEOTIDE SEQUENCE [LARGE SCALE GENOMIC DNA]</scope>
    <source>
        <strain evidence="14 15">Jb2</strain>
    </source>
</reference>
<keyword evidence="2 10" id="KW-0285">Flavoprotein</keyword>
<dbReference type="InterPro" id="IPR023753">
    <property type="entry name" value="FAD/NAD-binding_dom"/>
</dbReference>
<evidence type="ECO:0000259" key="12">
    <source>
        <dbReference type="Pfam" id="PF02852"/>
    </source>
</evidence>
<feature type="binding site" evidence="8">
    <location>
        <position position="336"/>
    </location>
    <ligand>
        <name>FAD</name>
        <dbReference type="ChEBI" id="CHEBI:57692"/>
    </ligand>
</feature>
<evidence type="ECO:0000313" key="14">
    <source>
        <dbReference type="EMBL" id="TPW34467.1"/>
    </source>
</evidence>
<evidence type="ECO:0000259" key="13">
    <source>
        <dbReference type="Pfam" id="PF07992"/>
    </source>
</evidence>
<dbReference type="PANTHER" id="PTHR42737:SF2">
    <property type="entry name" value="GLUTATHIONE REDUCTASE"/>
    <property type="match status" value="1"/>
</dbReference>
<feature type="compositionally biased region" description="Low complexity" evidence="11">
    <location>
        <begin position="1"/>
        <end position="20"/>
    </location>
</feature>
<keyword evidence="5" id="KW-1015">Disulfide bond</keyword>
<dbReference type="InterPro" id="IPR004099">
    <property type="entry name" value="Pyr_nucl-diS_OxRdtase_dimer"/>
</dbReference>
<feature type="binding site" evidence="8">
    <location>
        <begin position="209"/>
        <end position="216"/>
    </location>
    <ligand>
        <name>NAD(+)</name>
        <dbReference type="ChEBI" id="CHEBI:57540"/>
    </ligand>
</feature>
<name>A0A506UM91_9PROT</name>
<keyword evidence="15" id="KW-1185">Reference proteome</keyword>
<dbReference type="GO" id="GO:0045454">
    <property type="term" value="P:cell redox homeostasis"/>
    <property type="evidence" value="ECO:0007669"/>
    <property type="project" value="InterPro"/>
</dbReference>
<evidence type="ECO:0000256" key="4">
    <source>
        <dbReference type="ARBA" id="ARBA00023002"/>
    </source>
</evidence>
<organism evidence="14 15">
    <name type="scientific">Oecophyllibacter saccharovorans</name>
    <dbReference type="NCBI Taxonomy" id="2558360"/>
    <lineage>
        <taxon>Bacteria</taxon>
        <taxon>Pseudomonadati</taxon>
        <taxon>Pseudomonadota</taxon>
        <taxon>Alphaproteobacteria</taxon>
        <taxon>Acetobacterales</taxon>
        <taxon>Acetobacteraceae</taxon>
        <taxon>Oecophyllibacter</taxon>
    </lineage>
</organism>
<dbReference type="NCBIfam" id="NF004776">
    <property type="entry name" value="PRK06116.1"/>
    <property type="match status" value="1"/>
</dbReference>
<dbReference type="PRINTS" id="PR00411">
    <property type="entry name" value="PNDRDTASEI"/>
</dbReference>
<dbReference type="PRINTS" id="PR00368">
    <property type="entry name" value="FADPNR"/>
</dbReference>
<evidence type="ECO:0000256" key="6">
    <source>
        <dbReference type="ARBA" id="ARBA00023284"/>
    </source>
</evidence>
<dbReference type="Gene3D" id="3.30.390.30">
    <property type="match status" value="1"/>
</dbReference>
<feature type="binding site" evidence="8">
    <location>
        <position position="296"/>
    </location>
    <ligand>
        <name>NAD(+)</name>
        <dbReference type="ChEBI" id="CHEBI:57540"/>
    </ligand>
</feature>
<evidence type="ECO:0000313" key="15">
    <source>
        <dbReference type="Proteomes" id="UP000315037"/>
    </source>
</evidence>
<dbReference type="Proteomes" id="UP000315037">
    <property type="component" value="Unassembled WGS sequence"/>
</dbReference>
<evidence type="ECO:0000256" key="5">
    <source>
        <dbReference type="ARBA" id="ARBA00023157"/>
    </source>
</evidence>
<comment type="similarity">
    <text evidence="1 10">Belongs to the class-I pyridine nucleotide-disulfide oxidoreductase family.</text>
</comment>
<feature type="binding site" evidence="8">
    <location>
        <begin position="174"/>
        <end position="176"/>
    </location>
    <ligand>
        <name>FAD</name>
        <dbReference type="ChEBI" id="CHEBI:57692"/>
    </ligand>
</feature>
<dbReference type="InterPro" id="IPR016156">
    <property type="entry name" value="FAD/NAD-linked_Rdtase_dimer_sf"/>
</dbReference>
<dbReference type="GO" id="GO:0005829">
    <property type="term" value="C:cytosol"/>
    <property type="evidence" value="ECO:0007669"/>
    <property type="project" value="TreeGrafter"/>
</dbReference>
<dbReference type="Pfam" id="PF02852">
    <property type="entry name" value="Pyr_redox_dim"/>
    <property type="match status" value="1"/>
</dbReference>
<evidence type="ECO:0000256" key="11">
    <source>
        <dbReference type="SAM" id="MobiDB-lite"/>
    </source>
</evidence>
<dbReference type="Gene3D" id="3.50.50.60">
    <property type="entry name" value="FAD/NAD(P)-binding domain"/>
    <property type="match status" value="2"/>
</dbReference>
<dbReference type="InterPro" id="IPR036188">
    <property type="entry name" value="FAD/NAD-bd_sf"/>
</dbReference>
<dbReference type="PANTHER" id="PTHR42737">
    <property type="entry name" value="GLUTATHIONE REDUCTASE"/>
    <property type="match status" value="1"/>
</dbReference>
<keyword evidence="4 10" id="KW-0560">Oxidoreductase</keyword>
<feature type="active site" description="Proton acceptor" evidence="7">
    <location>
        <position position="468"/>
    </location>
</feature>
<dbReference type="Pfam" id="PF07992">
    <property type="entry name" value="Pyr_redox_2"/>
    <property type="match status" value="1"/>
</dbReference>
<feature type="binding site" evidence="8">
    <location>
        <position position="78"/>
    </location>
    <ligand>
        <name>FAD</name>
        <dbReference type="ChEBI" id="CHEBI:57692"/>
    </ligand>
</feature>
<comment type="caution">
    <text evidence="14">The sequence shown here is derived from an EMBL/GenBank/DDBJ whole genome shotgun (WGS) entry which is preliminary data.</text>
</comment>
<dbReference type="GO" id="GO:0050660">
    <property type="term" value="F:flavin adenine dinucleotide binding"/>
    <property type="evidence" value="ECO:0007669"/>
    <property type="project" value="InterPro"/>
</dbReference>
<dbReference type="AlphaFoldDB" id="A0A506UM91"/>
<evidence type="ECO:0000256" key="10">
    <source>
        <dbReference type="RuleBase" id="RU003691"/>
    </source>
</evidence>
<dbReference type="InterPro" id="IPR001100">
    <property type="entry name" value="Pyr_nuc-diS_OxRdtase"/>
</dbReference>
<accession>A0A506UM91</accession>
<dbReference type="SUPFAM" id="SSF55424">
    <property type="entry name" value="FAD/NAD-linked reductases, dimerisation (C-terminal) domain"/>
    <property type="match status" value="1"/>
</dbReference>
<dbReference type="SUPFAM" id="SSF51905">
    <property type="entry name" value="FAD/NAD(P)-binding domain"/>
    <property type="match status" value="1"/>
</dbReference>
<dbReference type="PIRSF" id="PIRSF000350">
    <property type="entry name" value="Mercury_reductase_MerA"/>
    <property type="match status" value="1"/>
</dbReference>
<evidence type="ECO:0000256" key="3">
    <source>
        <dbReference type="ARBA" id="ARBA00022827"/>
    </source>
</evidence>
<dbReference type="InterPro" id="IPR046952">
    <property type="entry name" value="GSHR/TRXR-like"/>
</dbReference>
<evidence type="ECO:0000256" key="9">
    <source>
        <dbReference type="PIRSR" id="PIRSR000350-4"/>
    </source>
</evidence>
<keyword evidence="3 8" id="KW-0274">FAD</keyword>
<evidence type="ECO:0000256" key="1">
    <source>
        <dbReference type="ARBA" id="ARBA00007532"/>
    </source>
</evidence>
<dbReference type="GO" id="GO:0006749">
    <property type="term" value="P:glutathione metabolic process"/>
    <property type="evidence" value="ECO:0007669"/>
    <property type="project" value="TreeGrafter"/>
</dbReference>
<feature type="domain" description="FAD/NAD(P)-binding" evidence="13">
    <location>
        <begin position="32"/>
        <end position="351"/>
    </location>
</feature>
<feature type="region of interest" description="Disordered" evidence="11">
    <location>
        <begin position="1"/>
        <end position="24"/>
    </location>
</feature>
<keyword evidence="8" id="KW-0520">NAD</keyword>
<dbReference type="GO" id="GO:0004362">
    <property type="term" value="F:glutathione-disulfide reductase (NADPH) activity"/>
    <property type="evidence" value="ECO:0007669"/>
    <property type="project" value="UniProtKB-EC"/>
</dbReference>
<proteinExistence type="inferred from homology"/>
<comment type="cofactor">
    <cofactor evidence="8">
        <name>FAD</name>
        <dbReference type="ChEBI" id="CHEBI:57692"/>
    </cofactor>
    <text evidence="8">Binds 1 FAD per subunit.</text>
</comment>
<evidence type="ECO:0000256" key="7">
    <source>
        <dbReference type="PIRSR" id="PIRSR000350-2"/>
    </source>
</evidence>
<dbReference type="EC" id="1.8.1.7" evidence="14"/>
<dbReference type="GO" id="GO:0034599">
    <property type="term" value="P:cellular response to oxidative stress"/>
    <property type="evidence" value="ECO:0007669"/>
    <property type="project" value="TreeGrafter"/>
</dbReference>
<gene>
    <name evidence="14" type="primary">gorA</name>
    <name evidence="14" type="ORF">E3202_08280</name>
</gene>
<feature type="disulfide bond" description="Redox-active" evidence="9">
    <location>
        <begin position="69"/>
        <end position="74"/>
    </location>
</feature>
<evidence type="ECO:0000256" key="8">
    <source>
        <dbReference type="PIRSR" id="PIRSR000350-3"/>
    </source>
</evidence>
<protein>
    <submittedName>
        <fullName evidence="14">Glutathione-disulfide reductase</fullName>
        <ecNumber evidence="14">1.8.1.7</ecNumber>
    </submittedName>
</protein>
<dbReference type="EMBL" id="SORZ01000002">
    <property type="protein sequence ID" value="TPW34467.1"/>
    <property type="molecule type" value="Genomic_DNA"/>
</dbReference>
<dbReference type="InterPro" id="IPR012999">
    <property type="entry name" value="Pyr_OxRdtase_I_AS"/>
</dbReference>
<dbReference type="PROSITE" id="PS00076">
    <property type="entry name" value="PYRIDINE_REDOX_1"/>
    <property type="match status" value="1"/>
</dbReference>
<keyword evidence="6 10" id="KW-0676">Redox-active center</keyword>